<reference evidence="2" key="1">
    <citation type="submission" date="2016-06" db="EMBL/GenBank/DDBJ databases">
        <title>Parallel loss of symbiosis genes in relatives of nitrogen-fixing non-legume Parasponia.</title>
        <authorList>
            <person name="Van Velzen R."/>
            <person name="Holmer R."/>
            <person name="Bu F."/>
            <person name="Rutten L."/>
            <person name="Van Zeijl A."/>
            <person name="Liu W."/>
            <person name="Santuari L."/>
            <person name="Cao Q."/>
            <person name="Sharma T."/>
            <person name="Shen D."/>
            <person name="Roswanjaya Y."/>
            <person name="Wardhani T."/>
            <person name="Kalhor M.S."/>
            <person name="Jansen J."/>
            <person name="Van den Hoogen J."/>
            <person name="Gungor B."/>
            <person name="Hartog M."/>
            <person name="Hontelez J."/>
            <person name="Verver J."/>
            <person name="Yang W.-C."/>
            <person name="Schijlen E."/>
            <person name="Repin R."/>
            <person name="Schilthuizen M."/>
            <person name="Schranz E."/>
            <person name="Heidstra R."/>
            <person name="Miyata K."/>
            <person name="Fedorova E."/>
            <person name="Kohlen W."/>
            <person name="Bisseling T."/>
            <person name="Smit S."/>
            <person name="Geurts R."/>
        </authorList>
    </citation>
    <scope>NUCLEOTIDE SEQUENCE [LARGE SCALE GENOMIC DNA]</scope>
    <source>
        <strain evidence="2">cv. RG33-2</strain>
    </source>
</reference>
<dbReference type="EMBL" id="JXTC01000219">
    <property type="protein sequence ID" value="PON81305.1"/>
    <property type="molecule type" value="Genomic_DNA"/>
</dbReference>
<comment type="caution">
    <text evidence="1">The sequence shown here is derived from an EMBL/GenBank/DDBJ whole genome shotgun (WGS) entry which is preliminary data.</text>
</comment>
<dbReference type="OrthoDB" id="10298946at2759"/>
<dbReference type="AlphaFoldDB" id="A0A2P5E702"/>
<protein>
    <submittedName>
        <fullName evidence="1">Uncharacterized protein</fullName>
    </submittedName>
</protein>
<dbReference type="InParanoid" id="A0A2P5E702"/>
<evidence type="ECO:0000313" key="1">
    <source>
        <dbReference type="EMBL" id="PON81305.1"/>
    </source>
</evidence>
<dbReference type="Proteomes" id="UP000237000">
    <property type="component" value="Unassembled WGS sequence"/>
</dbReference>
<name>A0A2P5E702_TREOI</name>
<proteinExistence type="predicted"/>
<organism evidence="1 2">
    <name type="scientific">Trema orientale</name>
    <name type="common">Charcoal tree</name>
    <name type="synonym">Celtis orientalis</name>
    <dbReference type="NCBI Taxonomy" id="63057"/>
    <lineage>
        <taxon>Eukaryota</taxon>
        <taxon>Viridiplantae</taxon>
        <taxon>Streptophyta</taxon>
        <taxon>Embryophyta</taxon>
        <taxon>Tracheophyta</taxon>
        <taxon>Spermatophyta</taxon>
        <taxon>Magnoliopsida</taxon>
        <taxon>eudicotyledons</taxon>
        <taxon>Gunneridae</taxon>
        <taxon>Pentapetalae</taxon>
        <taxon>rosids</taxon>
        <taxon>fabids</taxon>
        <taxon>Rosales</taxon>
        <taxon>Cannabaceae</taxon>
        <taxon>Trema</taxon>
    </lineage>
</organism>
<gene>
    <name evidence="1" type="ORF">TorRG33x02_228330</name>
</gene>
<accession>A0A2P5E702</accession>
<evidence type="ECO:0000313" key="2">
    <source>
        <dbReference type="Proteomes" id="UP000237000"/>
    </source>
</evidence>
<keyword evidence="2" id="KW-1185">Reference proteome</keyword>
<sequence>MCFATLQRLYQSPTSLIEEESCSIERLKPSTSLLEASSSKQPKESSALIDRLLMSLVLDAVSTVDEDDVFECSGPPHIIQIVKNLLQYAEKSKDSRRKNIVSTH</sequence>